<organism evidence="2">
    <name type="scientific">viral metagenome</name>
    <dbReference type="NCBI Taxonomy" id="1070528"/>
    <lineage>
        <taxon>unclassified sequences</taxon>
        <taxon>metagenomes</taxon>
        <taxon>organismal metagenomes</taxon>
    </lineage>
</organism>
<feature type="transmembrane region" description="Helical" evidence="1">
    <location>
        <begin position="53"/>
        <end position="69"/>
    </location>
</feature>
<name>A0A6C0KRB1_9ZZZZ</name>
<keyword evidence="1" id="KW-0812">Transmembrane</keyword>
<feature type="transmembrane region" description="Helical" evidence="1">
    <location>
        <begin position="6"/>
        <end position="22"/>
    </location>
</feature>
<evidence type="ECO:0000256" key="1">
    <source>
        <dbReference type="SAM" id="Phobius"/>
    </source>
</evidence>
<accession>A0A6C0KRB1</accession>
<sequence length="175" mass="19630">MYQTELIYFVVLTILIVVPQFLPTDLLLILDHLIVRIAVIFALLYLVNKGPTAAIFGFMAIASLYLERNRRKVKLAANKLDAMDVNFIRQATVEEASMPQRTVPVKPFDQPNQEESTYVPEDNTCDITNFEPVAPSINQKAVLSSIYPLHQDGQATASDSLYEKMGFGHINGNEL</sequence>
<reference evidence="2" key="1">
    <citation type="journal article" date="2020" name="Nature">
        <title>Giant virus diversity and host interactions through global metagenomics.</title>
        <authorList>
            <person name="Schulz F."/>
            <person name="Roux S."/>
            <person name="Paez-Espino D."/>
            <person name="Jungbluth S."/>
            <person name="Walsh D.A."/>
            <person name="Denef V.J."/>
            <person name="McMahon K.D."/>
            <person name="Konstantinidis K.T."/>
            <person name="Eloe-Fadrosh E.A."/>
            <person name="Kyrpides N.C."/>
            <person name="Woyke T."/>
        </authorList>
    </citation>
    <scope>NUCLEOTIDE SEQUENCE</scope>
    <source>
        <strain evidence="2">GVMAG-S-3300013093-109</strain>
    </source>
</reference>
<keyword evidence="1" id="KW-0472">Membrane</keyword>
<evidence type="ECO:0000313" key="2">
    <source>
        <dbReference type="EMBL" id="QHU20492.1"/>
    </source>
</evidence>
<keyword evidence="1" id="KW-1133">Transmembrane helix</keyword>
<proteinExistence type="predicted"/>
<dbReference type="EMBL" id="MN740968">
    <property type="protein sequence ID" value="QHU20492.1"/>
    <property type="molecule type" value="Genomic_DNA"/>
</dbReference>
<dbReference type="AlphaFoldDB" id="A0A6C0KRB1"/>
<protein>
    <submittedName>
        <fullName evidence="2">Uncharacterized protein</fullName>
    </submittedName>
</protein>